<dbReference type="Gene3D" id="2.60.40.10">
    <property type="entry name" value="Immunoglobulins"/>
    <property type="match status" value="1"/>
</dbReference>
<dbReference type="PROSITE" id="PS50853">
    <property type="entry name" value="FN3"/>
    <property type="match status" value="1"/>
</dbReference>
<gene>
    <name evidence="2" type="ORF">EVA_07171</name>
</gene>
<feature type="non-terminal residue" evidence="2">
    <location>
        <position position="1"/>
    </location>
</feature>
<feature type="domain" description="Fibronectin type-III" evidence="1">
    <location>
        <begin position="1"/>
        <end position="46"/>
    </location>
</feature>
<dbReference type="SUPFAM" id="SSF49265">
    <property type="entry name" value="Fibronectin type III"/>
    <property type="match status" value="1"/>
</dbReference>
<dbReference type="AlphaFoldDB" id="J9CWU1"/>
<dbReference type="InterPro" id="IPR013783">
    <property type="entry name" value="Ig-like_fold"/>
</dbReference>
<accession>J9CWU1</accession>
<proteinExistence type="predicted"/>
<dbReference type="InterPro" id="IPR036116">
    <property type="entry name" value="FN3_sf"/>
</dbReference>
<name>J9CWU1_9ZZZZ</name>
<protein>
    <recommendedName>
        <fullName evidence="1">Fibronectin type-III domain-containing protein</fullName>
    </recommendedName>
</protein>
<evidence type="ECO:0000259" key="1">
    <source>
        <dbReference type="PROSITE" id="PS50853"/>
    </source>
</evidence>
<dbReference type="EMBL" id="AMCI01001713">
    <property type="protein sequence ID" value="EJX04721.1"/>
    <property type="molecule type" value="Genomic_DNA"/>
</dbReference>
<organism evidence="2">
    <name type="scientific">gut metagenome</name>
    <dbReference type="NCBI Taxonomy" id="749906"/>
    <lineage>
        <taxon>unclassified sequences</taxon>
        <taxon>metagenomes</taxon>
        <taxon>organismal metagenomes</taxon>
    </lineage>
</organism>
<sequence>GMTKDLRHKVIGLLDGHEYVFRVCAENMAGLGQFSFPSNPIIAKDPFRPHF</sequence>
<evidence type="ECO:0000313" key="2">
    <source>
        <dbReference type="EMBL" id="EJX04721.1"/>
    </source>
</evidence>
<comment type="caution">
    <text evidence="2">The sequence shown here is derived from an EMBL/GenBank/DDBJ whole genome shotgun (WGS) entry which is preliminary data.</text>
</comment>
<dbReference type="InterPro" id="IPR003961">
    <property type="entry name" value="FN3_dom"/>
</dbReference>
<reference evidence="2" key="1">
    <citation type="journal article" date="2012" name="PLoS ONE">
        <title>Gene sets for utilization of primary and secondary nutrition supplies in the distal gut of endangered iberian lynx.</title>
        <authorList>
            <person name="Alcaide M."/>
            <person name="Messina E."/>
            <person name="Richter M."/>
            <person name="Bargiela R."/>
            <person name="Peplies J."/>
            <person name="Huws S.A."/>
            <person name="Newbold C.J."/>
            <person name="Golyshin P.N."/>
            <person name="Simon M.A."/>
            <person name="Lopez G."/>
            <person name="Yakimov M.M."/>
            <person name="Ferrer M."/>
        </authorList>
    </citation>
    <scope>NUCLEOTIDE SEQUENCE</scope>
</reference>
<dbReference type="CDD" id="cd00063">
    <property type="entry name" value="FN3"/>
    <property type="match status" value="1"/>
</dbReference>